<keyword evidence="5" id="KW-1185">Reference proteome</keyword>
<dbReference type="AlphaFoldDB" id="A0AAV8ULK4"/>
<evidence type="ECO:0000256" key="2">
    <source>
        <dbReference type="SAM" id="Phobius"/>
    </source>
</evidence>
<keyword evidence="2" id="KW-0472">Membrane</keyword>
<proteinExistence type="predicted"/>
<keyword evidence="2" id="KW-1133">Transmembrane helix</keyword>
<dbReference type="PANTHER" id="PTHR45856:SF24">
    <property type="entry name" value="FUNGAL LIPASE-LIKE DOMAIN-CONTAINING PROTEIN"/>
    <property type="match status" value="1"/>
</dbReference>
<dbReference type="CDD" id="cd00519">
    <property type="entry name" value="Lipase_3"/>
    <property type="match status" value="1"/>
</dbReference>
<dbReference type="InterPro" id="IPR029058">
    <property type="entry name" value="AB_hydrolase_fold"/>
</dbReference>
<evidence type="ECO:0000313" key="5">
    <source>
        <dbReference type="Proteomes" id="UP001157974"/>
    </source>
</evidence>
<evidence type="ECO:0000313" key="4">
    <source>
        <dbReference type="EMBL" id="KAJ8903439.1"/>
    </source>
</evidence>
<keyword evidence="2" id="KW-0812">Transmembrane</keyword>
<accession>A0AAV8ULK4</accession>
<evidence type="ECO:0000256" key="1">
    <source>
        <dbReference type="SAM" id="MobiDB-lite"/>
    </source>
</evidence>
<evidence type="ECO:0000259" key="3">
    <source>
        <dbReference type="Pfam" id="PF01764"/>
    </source>
</evidence>
<feature type="transmembrane region" description="Helical" evidence="2">
    <location>
        <begin position="173"/>
        <end position="190"/>
    </location>
</feature>
<dbReference type="PANTHER" id="PTHR45856">
    <property type="entry name" value="ALPHA/BETA-HYDROLASES SUPERFAMILY PROTEIN"/>
    <property type="match status" value="1"/>
</dbReference>
<dbReference type="Pfam" id="PF01764">
    <property type="entry name" value="Lipase_3"/>
    <property type="match status" value="1"/>
</dbReference>
<feature type="region of interest" description="Disordered" evidence="1">
    <location>
        <begin position="1"/>
        <end position="28"/>
    </location>
</feature>
<dbReference type="GO" id="GO:0006629">
    <property type="term" value="P:lipid metabolic process"/>
    <property type="evidence" value="ECO:0007669"/>
    <property type="project" value="InterPro"/>
</dbReference>
<organism evidence="4 5">
    <name type="scientific">Rhodosorus marinus</name>
    <dbReference type="NCBI Taxonomy" id="101924"/>
    <lineage>
        <taxon>Eukaryota</taxon>
        <taxon>Rhodophyta</taxon>
        <taxon>Stylonematophyceae</taxon>
        <taxon>Stylonematales</taxon>
        <taxon>Stylonemataceae</taxon>
        <taxon>Rhodosorus</taxon>
    </lineage>
</organism>
<comment type="caution">
    <text evidence="4">The sequence shown here is derived from an EMBL/GenBank/DDBJ whole genome shotgun (WGS) entry which is preliminary data.</text>
</comment>
<dbReference type="Proteomes" id="UP001157974">
    <property type="component" value="Unassembled WGS sequence"/>
</dbReference>
<feature type="domain" description="Fungal lipase-type" evidence="3">
    <location>
        <begin position="518"/>
        <end position="667"/>
    </location>
</feature>
<name>A0AAV8ULK4_9RHOD</name>
<feature type="transmembrane region" description="Helical" evidence="2">
    <location>
        <begin position="136"/>
        <end position="161"/>
    </location>
</feature>
<dbReference type="InterPro" id="IPR051218">
    <property type="entry name" value="Sec_MonoDiacylglyc_Lipase"/>
</dbReference>
<dbReference type="InterPro" id="IPR002921">
    <property type="entry name" value="Fungal_lipase-type"/>
</dbReference>
<dbReference type="Gene3D" id="3.40.50.1820">
    <property type="entry name" value="alpha/beta hydrolase"/>
    <property type="match status" value="1"/>
</dbReference>
<feature type="transmembrane region" description="Helical" evidence="2">
    <location>
        <begin position="391"/>
        <end position="412"/>
    </location>
</feature>
<feature type="transmembrane region" description="Helical" evidence="2">
    <location>
        <begin position="302"/>
        <end position="321"/>
    </location>
</feature>
<protein>
    <recommendedName>
        <fullName evidence="3">Fungal lipase-type domain-containing protein</fullName>
    </recommendedName>
</protein>
<feature type="compositionally biased region" description="Low complexity" evidence="1">
    <location>
        <begin position="10"/>
        <end position="25"/>
    </location>
</feature>
<gene>
    <name evidence="4" type="ORF">NDN08_004547</name>
</gene>
<sequence>MDSTDEIYKPCNSEPSPSSSGRSCSAQETYPLNEGNKLEAGRGQTTDPQLQLPIMMTTTERAMKSTLFTTTEPQLKIEVIHGKELTRSITVFVTCFLLTFVFAIAFIVLANTVWFGSGTFGGNEYGFILAPNSFDTFTTVMEALLAFMLFVTSTLYMIAVLRVPRSARTREMVFVLILGFCTSVLLIPLFQDGFLQVSNAFSISFEAFLALTTATSVVAGVLGSGGISLFVWSMAISLRKEPETGLGKSYYVKMILLFLHVFVRALLGGFSKIFFSWIPFLSFVVGLGKINRSGSGLGPSQLFALIANLVMETLVILIISLEMGLLKSYVTKLDYLERRTTRIAAMQFAYYTAATFVYTIVVSTVCMFATENDLILLSTKFWGYTFFQAQYGQLAYALIVPAYVMIQLYFLLPARAPPFNKALRCHCELQEQNMSEKQFSNRLLERPDDPTFNRRSFVSETCAIMINLSWLPSTYGSKAKTPLAPIDFDDDRFRITKYVSNEETDTHSLIFEAVDRIVVTFKGTQSLKNLATDLNVAFLPATALSAHSEREFKPISGRRAMFQRKQLVHAGFLMAYTSVREQILDEIDRLMEHHRRPLFFGGHSLGGALATLCSFDVKKEKPDYAVFVFTFGSPRVGNKLFKQEYDQLVKHHWRVIAAKDPVTKMPLPLFFRHVGQAALLTDAGHLYIDPGLYEMAWLHSTFGNCGVQELSFRRHKRAAYHEYFSNFCLQRHGEWFVKHIGLWNFKAVGTDGTELTQDTSLGTSIGTS</sequence>
<dbReference type="EMBL" id="JAMWBK010000007">
    <property type="protein sequence ID" value="KAJ8903439.1"/>
    <property type="molecule type" value="Genomic_DNA"/>
</dbReference>
<feature type="transmembrane region" description="Helical" evidence="2">
    <location>
        <begin position="91"/>
        <end position="116"/>
    </location>
</feature>
<reference evidence="4 5" key="1">
    <citation type="journal article" date="2023" name="Nat. Commun.">
        <title>Origin of minicircular mitochondrial genomes in red algae.</title>
        <authorList>
            <person name="Lee Y."/>
            <person name="Cho C.H."/>
            <person name="Lee Y.M."/>
            <person name="Park S.I."/>
            <person name="Yang J.H."/>
            <person name="West J.A."/>
            <person name="Bhattacharya D."/>
            <person name="Yoon H.S."/>
        </authorList>
    </citation>
    <scope>NUCLEOTIDE SEQUENCE [LARGE SCALE GENOMIC DNA]</scope>
    <source>
        <strain evidence="4 5">CCMP1338</strain>
        <tissue evidence="4">Whole cell</tissue>
    </source>
</reference>
<dbReference type="SUPFAM" id="SSF53474">
    <property type="entry name" value="alpha/beta-Hydrolases"/>
    <property type="match status" value="1"/>
</dbReference>
<feature type="transmembrane region" description="Helical" evidence="2">
    <location>
        <begin position="250"/>
        <end position="267"/>
    </location>
</feature>
<feature type="transmembrane region" description="Helical" evidence="2">
    <location>
        <begin position="210"/>
        <end position="238"/>
    </location>
</feature>
<feature type="transmembrane region" description="Helical" evidence="2">
    <location>
        <begin position="348"/>
        <end position="370"/>
    </location>
</feature>